<evidence type="ECO:0000259" key="5">
    <source>
        <dbReference type="PROSITE" id="PS51203"/>
    </source>
</evidence>
<gene>
    <name evidence="6" type="ORF">A3C05_02870</name>
</gene>
<dbReference type="EMBL" id="MFHP01000024">
    <property type="protein sequence ID" value="OGF72144.1"/>
    <property type="molecule type" value="Genomic_DNA"/>
</dbReference>
<feature type="domain" description="SHSP" evidence="4">
    <location>
        <begin position="37"/>
        <end position="149"/>
    </location>
</feature>
<evidence type="ECO:0000256" key="2">
    <source>
        <dbReference type="RuleBase" id="RU003616"/>
    </source>
</evidence>
<dbReference type="PROSITE" id="PS01031">
    <property type="entry name" value="SHSP"/>
    <property type="match status" value="1"/>
</dbReference>
<proteinExistence type="inferred from homology"/>
<name>A0A1F5W931_9BACT</name>
<dbReference type="Gene3D" id="2.60.40.790">
    <property type="match status" value="1"/>
</dbReference>
<accession>A0A1F5W931</accession>
<evidence type="ECO:0000256" key="1">
    <source>
        <dbReference type="PROSITE-ProRule" id="PRU00285"/>
    </source>
</evidence>
<dbReference type="InterPro" id="IPR007052">
    <property type="entry name" value="CS_dom"/>
</dbReference>
<dbReference type="Pfam" id="PF00011">
    <property type="entry name" value="HSP20"/>
    <property type="match status" value="1"/>
</dbReference>
<dbReference type="PROSITE" id="PS51203">
    <property type="entry name" value="CS"/>
    <property type="match status" value="1"/>
</dbReference>
<organism evidence="6 7">
    <name type="scientific">Candidatus Giovannonibacteria bacterium RIFCSPHIGHO2_02_FULL_45_40</name>
    <dbReference type="NCBI Taxonomy" id="1798337"/>
    <lineage>
        <taxon>Bacteria</taxon>
        <taxon>Candidatus Giovannoniibacteriota</taxon>
    </lineage>
</organism>
<comment type="caution">
    <text evidence="6">The sequence shown here is derived from an EMBL/GenBank/DDBJ whole genome shotgun (WGS) entry which is preliminary data.</text>
</comment>
<evidence type="ECO:0000256" key="3">
    <source>
        <dbReference type="SAM" id="MobiDB-lite"/>
    </source>
</evidence>
<dbReference type="AlphaFoldDB" id="A0A1F5W931"/>
<feature type="domain" description="CS" evidence="5">
    <location>
        <begin position="29"/>
        <end position="149"/>
    </location>
</feature>
<dbReference type="CDD" id="cd06464">
    <property type="entry name" value="ACD_sHsps-like"/>
    <property type="match status" value="1"/>
</dbReference>
<dbReference type="Proteomes" id="UP000178743">
    <property type="component" value="Unassembled WGS sequence"/>
</dbReference>
<evidence type="ECO:0000313" key="7">
    <source>
        <dbReference type="Proteomes" id="UP000178743"/>
    </source>
</evidence>
<sequence>MAERRSFFERLTGGVHVDNLDEPSGQDAKKPTKHDLPQDEEGQLTIDVWQTPDEIVVQAIVGGVKPEDLDVSVTHDMVTLRGKREKQREVSGNDYFYQELYWGAFSRSILLPQEVDADEAQATIKNGLLTIHLPKLDKARVAKLKVKNE</sequence>
<comment type="similarity">
    <text evidence="1 2">Belongs to the small heat shock protein (HSP20) family.</text>
</comment>
<dbReference type="InterPro" id="IPR008978">
    <property type="entry name" value="HSP20-like_chaperone"/>
</dbReference>
<evidence type="ECO:0000259" key="4">
    <source>
        <dbReference type="PROSITE" id="PS01031"/>
    </source>
</evidence>
<dbReference type="SUPFAM" id="SSF49764">
    <property type="entry name" value="HSP20-like chaperones"/>
    <property type="match status" value="1"/>
</dbReference>
<dbReference type="InterPro" id="IPR031107">
    <property type="entry name" value="Small_HSP"/>
</dbReference>
<protein>
    <submittedName>
        <fullName evidence="6">Uncharacterized protein</fullName>
    </submittedName>
</protein>
<dbReference type="PANTHER" id="PTHR11527">
    <property type="entry name" value="HEAT-SHOCK PROTEIN 20 FAMILY MEMBER"/>
    <property type="match status" value="1"/>
</dbReference>
<dbReference type="InterPro" id="IPR002068">
    <property type="entry name" value="A-crystallin/Hsp20_dom"/>
</dbReference>
<evidence type="ECO:0000313" key="6">
    <source>
        <dbReference type="EMBL" id="OGF72144.1"/>
    </source>
</evidence>
<reference evidence="6 7" key="1">
    <citation type="journal article" date="2016" name="Nat. Commun.">
        <title>Thousands of microbial genomes shed light on interconnected biogeochemical processes in an aquifer system.</title>
        <authorList>
            <person name="Anantharaman K."/>
            <person name="Brown C.T."/>
            <person name="Hug L.A."/>
            <person name="Sharon I."/>
            <person name="Castelle C.J."/>
            <person name="Probst A.J."/>
            <person name="Thomas B.C."/>
            <person name="Singh A."/>
            <person name="Wilkins M.J."/>
            <person name="Karaoz U."/>
            <person name="Brodie E.L."/>
            <person name="Williams K.H."/>
            <person name="Hubbard S.S."/>
            <person name="Banfield J.F."/>
        </authorList>
    </citation>
    <scope>NUCLEOTIDE SEQUENCE [LARGE SCALE GENOMIC DNA]</scope>
</reference>
<feature type="region of interest" description="Disordered" evidence="3">
    <location>
        <begin position="14"/>
        <end position="40"/>
    </location>
</feature>
<feature type="compositionally biased region" description="Basic and acidic residues" evidence="3">
    <location>
        <begin position="27"/>
        <end position="37"/>
    </location>
</feature>